<dbReference type="InterPro" id="IPR029062">
    <property type="entry name" value="Class_I_gatase-like"/>
</dbReference>
<organism evidence="2 3">
    <name type="scientific">Afipia clevelandensis ATCC 49720</name>
    <dbReference type="NCBI Taxonomy" id="883079"/>
    <lineage>
        <taxon>Bacteria</taxon>
        <taxon>Pseudomonadati</taxon>
        <taxon>Pseudomonadota</taxon>
        <taxon>Alphaproteobacteria</taxon>
        <taxon>Hyphomicrobiales</taxon>
        <taxon>Nitrobacteraceae</taxon>
        <taxon>Afipia</taxon>
    </lineage>
</organism>
<dbReference type="InterPro" id="IPR044992">
    <property type="entry name" value="ChyE-like"/>
</dbReference>
<dbReference type="Proteomes" id="UP000001095">
    <property type="component" value="Unassembled WGS sequence"/>
</dbReference>
<dbReference type="PANTHER" id="PTHR42695:SF5">
    <property type="entry name" value="GLUTAMINE AMIDOTRANSFERASE YLR126C-RELATED"/>
    <property type="match status" value="1"/>
</dbReference>
<dbReference type="HOGENOM" id="CLU_054974_3_1_5"/>
<dbReference type="CDD" id="cd01741">
    <property type="entry name" value="GATase1_1"/>
    <property type="match status" value="1"/>
</dbReference>
<evidence type="ECO:0000259" key="1">
    <source>
        <dbReference type="Pfam" id="PF00117"/>
    </source>
</evidence>
<dbReference type="EMBL" id="AGWY01000012">
    <property type="protein sequence ID" value="EKS33982.1"/>
    <property type="molecule type" value="Genomic_DNA"/>
</dbReference>
<comment type="caution">
    <text evidence="2">The sequence shown here is derived from an EMBL/GenBank/DDBJ whole genome shotgun (WGS) entry which is preliminary data.</text>
</comment>
<protein>
    <recommendedName>
        <fullName evidence="1">Glutamine amidotransferase domain-containing protein</fullName>
    </recommendedName>
</protein>
<evidence type="ECO:0000313" key="2">
    <source>
        <dbReference type="EMBL" id="EKS33982.1"/>
    </source>
</evidence>
<dbReference type="AlphaFoldDB" id="K8NUH9"/>
<reference evidence="2 3" key="1">
    <citation type="submission" date="2012-04" db="EMBL/GenBank/DDBJ databases">
        <title>The Genome Sequence of Afipia clevelandensis ATCC 49720.</title>
        <authorList>
            <consortium name="The Broad Institute Genome Sequencing Platform"/>
            <person name="Earl A."/>
            <person name="Ward D."/>
            <person name="Feldgarden M."/>
            <person name="Gevers D."/>
            <person name="Huys G."/>
            <person name="Walker B."/>
            <person name="Young S.K."/>
            <person name="Zeng Q."/>
            <person name="Gargeya S."/>
            <person name="Fitzgerald M."/>
            <person name="Haas B."/>
            <person name="Abouelleil A."/>
            <person name="Alvarado L."/>
            <person name="Arachchi H.M."/>
            <person name="Berlin A."/>
            <person name="Chapman S.B."/>
            <person name="Goldberg J."/>
            <person name="Griggs A."/>
            <person name="Gujja S."/>
            <person name="Hansen M."/>
            <person name="Howarth C."/>
            <person name="Imamovic A."/>
            <person name="Larimer J."/>
            <person name="McCowen C."/>
            <person name="Montmayeur A."/>
            <person name="Murphy C."/>
            <person name="Neiman D."/>
            <person name="Pearson M."/>
            <person name="Priest M."/>
            <person name="Roberts A."/>
            <person name="Saif S."/>
            <person name="Shea T."/>
            <person name="Sisk P."/>
            <person name="Sykes S."/>
            <person name="Wortman J."/>
            <person name="Nusbaum C."/>
            <person name="Birren B."/>
        </authorList>
    </citation>
    <scope>NUCLEOTIDE SEQUENCE [LARGE SCALE GENOMIC DNA]</scope>
    <source>
        <strain evidence="2 3">ATCC 49720</strain>
    </source>
</reference>
<dbReference type="NCBIfam" id="NF005072">
    <property type="entry name" value="PRK06490.1"/>
    <property type="match status" value="1"/>
</dbReference>
<dbReference type="PATRIC" id="fig|883079.3.peg.3169"/>
<evidence type="ECO:0000313" key="3">
    <source>
        <dbReference type="Proteomes" id="UP000001095"/>
    </source>
</evidence>
<accession>K8NUH9</accession>
<keyword evidence="3" id="KW-1185">Reference proteome</keyword>
<feature type="domain" description="Glutamine amidotransferase" evidence="1">
    <location>
        <begin position="59"/>
        <end position="214"/>
    </location>
</feature>
<dbReference type="Pfam" id="PF00117">
    <property type="entry name" value="GATase"/>
    <property type="match status" value="1"/>
</dbReference>
<proteinExistence type="predicted"/>
<dbReference type="InterPro" id="IPR017926">
    <property type="entry name" value="GATASE"/>
</dbReference>
<dbReference type="OrthoDB" id="9813383at2"/>
<dbReference type="Gene3D" id="3.40.50.880">
    <property type="match status" value="1"/>
</dbReference>
<dbReference type="FunFam" id="3.40.50.880:FF:000033">
    <property type="entry name" value="Glutamine amidotransferase class-I"/>
    <property type="match status" value="1"/>
</dbReference>
<dbReference type="PROSITE" id="PS51273">
    <property type="entry name" value="GATASE_TYPE_1"/>
    <property type="match status" value="1"/>
</dbReference>
<dbReference type="GO" id="GO:0005829">
    <property type="term" value="C:cytosol"/>
    <property type="evidence" value="ECO:0007669"/>
    <property type="project" value="TreeGrafter"/>
</dbReference>
<sequence>MEEDNSMLRPDGNQLGEVGLETLGPTTFGLTACGRFTALPVLIVLHGPMSTPGRVGNALRAMGHPLDVRRPVFGDPLPKTLDHYAGAIIFGGPMSANDTEEFIRREIDWLAVPLKEQRPFLGICLGAQMLAKHLGARVAPHPEGRAEVGYYPIRPTDAGRKLCSHWPDHVYQWHREGFDLPAGTEQLAEGDDFPVQAFRTGRCFGIQFHPDVTHAMLHRWTTRGHERMSMPGARNRAEHFNGRMVHDLAERAWLTAFLDGWLHRPPAPDRGQIASLAAE</sequence>
<gene>
    <name evidence="2" type="ORF">HMPREF9696_03102</name>
</gene>
<dbReference type="RefSeq" id="WP_002713972.1">
    <property type="nucleotide sequence ID" value="NZ_KB375281.1"/>
</dbReference>
<dbReference type="SUPFAM" id="SSF52317">
    <property type="entry name" value="Class I glutamine amidotransferase-like"/>
    <property type="match status" value="1"/>
</dbReference>
<dbReference type="PANTHER" id="PTHR42695">
    <property type="entry name" value="GLUTAMINE AMIDOTRANSFERASE YLR126C-RELATED"/>
    <property type="match status" value="1"/>
</dbReference>
<name>K8NUH9_9BRAD</name>